<gene>
    <name evidence="1" type="ORF">F5I99_03445</name>
</gene>
<reference evidence="1 2" key="1">
    <citation type="submission" date="2019-09" db="EMBL/GenBank/DDBJ databases">
        <title>Nitrincola iocasae sp. nov., a bacterium isolated from the sediment collected at a cold seep field in South China Sea.</title>
        <authorList>
            <person name="Zhang H."/>
            <person name="Wang H."/>
            <person name="Li C."/>
        </authorList>
    </citation>
    <scope>NUCLEOTIDE SEQUENCE [LARGE SCALE GENOMIC DNA]</scope>
    <source>
        <strain evidence="1 2">KXZD1103</strain>
    </source>
</reference>
<accession>A0A5J6LJG3</accession>
<dbReference type="InterPro" id="IPR009363">
    <property type="entry name" value="Phage_Mu_Gp16"/>
</dbReference>
<evidence type="ECO:0000313" key="1">
    <source>
        <dbReference type="EMBL" id="QEW08476.1"/>
    </source>
</evidence>
<protein>
    <submittedName>
        <fullName evidence="1">Regulatory protein GemA</fullName>
    </submittedName>
</protein>
<sequence length="167" mass="18780">MDDDTYRAFLGSIPELEGATSSANLSIPKLKAVLEAMKKLGFKVRPNNKTKGKPHNFDHSAMPVMITKIEALLADMGLPWAYADSIANQMFGIERCAWIRTEKQLKAIIAALDNEHKKQCLKVGCEELMAALCESDRNQVIAQLPDKWDRNIRFMQSLIVYLQSRGV</sequence>
<proteinExistence type="predicted"/>
<dbReference type="KEGG" id="nik:F5I99_03445"/>
<dbReference type="EMBL" id="CP044222">
    <property type="protein sequence ID" value="QEW08476.1"/>
    <property type="molecule type" value="Genomic_DNA"/>
</dbReference>
<dbReference type="Pfam" id="PF06252">
    <property type="entry name" value="GemA"/>
    <property type="match status" value="1"/>
</dbReference>
<organism evidence="1 2">
    <name type="scientific">Nitrincola iocasae</name>
    <dbReference type="NCBI Taxonomy" id="2614693"/>
    <lineage>
        <taxon>Bacteria</taxon>
        <taxon>Pseudomonadati</taxon>
        <taxon>Pseudomonadota</taxon>
        <taxon>Gammaproteobacteria</taxon>
        <taxon>Oceanospirillales</taxon>
        <taxon>Oceanospirillaceae</taxon>
        <taxon>Nitrincola</taxon>
    </lineage>
</organism>
<name>A0A5J6LJG3_9GAMM</name>
<dbReference type="AlphaFoldDB" id="A0A5J6LJG3"/>
<keyword evidence="2" id="KW-1185">Reference proteome</keyword>
<dbReference type="Proteomes" id="UP000325606">
    <property type="component" value="Chromosome"/>
</dbReference>
<evidence type="ECO:0000313" key="2">
    <source>
        <dbReference type="Proteomes" id="UP000325606"/>
    </source>
</evidence>